<keyword evidence="8" id="KW-1185">Reference proteome</keyword>
<keyword evidence="5" id="KW-0472">Membrane</keyword>
<dbReference type="InterPro" id="IPR036249">
    <property type="entry name" value="Thioredoxin-like_sf"/>
</dbReference>
<comment type="caution">
    <text evidence="7">The sequence shown here is derived from an EMBL/GenBank/DDBJ whole genome shotgun (WGS) entry which is preliminary data.</text>
</comment>
<dbReference type="RefSeq" id="WP_188954224.1">
    <property type="nucleotide sequence ID" value="NZ_BMIB01000003.1"/>
</dbReference>
<proteinExistence type="inferred from homology"/>
<evidence type="ECO:0000256" key="4">
    <source>
        <dbReference type="PIRSR" id="PIRSR603782-2"/>
    </source>
</evidence>
<protein>
    <recommendedName>
        <fullName evidence="6">Thioredoxin domain-containing protein</fullName>
    </recommendedName>
</protein>
<dbReference type="PROSITE" id="PS51352">
    <property type="entry name" value="THIOREDOXIN_2"/>
    <property type="match status" value="1"/>
</dbReference>
<sequence>MLTNRVTAITRLTAQSTEEEIAAVINLVKQKPAYRRRLLPYLPQQHPVYTGRGTSEVKRIRGYLLACFLHTGLPARALPFVLEVLETESHAYLLAGAARALRGLPAPQPQLAPYMLKAAYALRFTNDVVDFTTWYQAYLPLQQTTALHEVLQTFRWMGSAALSVREDLSQLSKDVLVDAPLATMMQQTITGIEKSQQVYRNTCCGQVPVTRPLLSFGNRKKRAARLAAITLSDQEEKEILFTDFFSGKPTVVTFFYTRCDNPEKCSLTITRLGQLQKALQQAGMAGQVNIAAISYDAGYDTALRMKVYCHERGFITDEYNRAFRVTAGMPVLQQYFNAGVNYVGSIVNHHAVELYVLDADGAIAAGVRQQQWQPQQVITLLQQVQTRKQGYAAKGKALLAPLLSFFIVFFPKCPLCMAAYLSVLGITNMHLLQWSMRLQPVLVALLAVNLLVLYRGVKTRNGWLPFYISLAGFTGIVVLVLGLKMAAAAYPSIALLLAGALLNSLPHAVFIKLKRILHY</sequence>
<keyword evidence="5" id="KW-1133">Transmembrane helix</keyword>
<reference evidence="7" key="1">
    <citation type="journal article" date="2014" name="Int. J. Syst. Evol. Microbiol.">
        <title>Complete genome sequence of Corynebacterium casei LMG S-19264T (=DSM 44701T), isolated from a smear-ripened cheese.</title>
        <authorList>
            <consortium name="US DOE Joint Genome Institute (JGI-PGF)"/>
            <person name="Walter F."/>
            <person name="Albersmeier A."/>
            <person name="Kalinowski J."/>
            <person name="Ruckert C."/>
        </authorList>
    </citation>
    <scope>NUCLEOTIDE SEQUENCE</scope>
    <source>
        <strain evidence="7">CGMCC 1.15290</strain>
    </source>
</reference>
<dbReference type="AlphaFoldDB" id="A0A917MX42"/>
<evidence type="ECO:0000256" key="3">
    <source>
        <dbReference type="PIRSR" id="PIRSR603782-1"/>
    </source>
</evidence>
<dbReference type="Pfam" id="PF02630">
    <property type="entry name" value="SCO1-SenC"/>
    <property type="match status" value="1"/>
</dbReference>
<feature type="transmembrane region" description="Helical" evidence="5">
    <location>
        <begin position="489"/>
        <end position="511"/>
    </location>
</feature>
<keyword evidence="2 3" id="KW-0186">Copper</keyword>
<evidence type="ECO:0000256" key="1">
    <source>
        <dbReference type="ARBA" id="ARBA00010996"/>
    </source>
</evidence>
<evidence type="ECO:0000313" key="8">
    <source>
        <dbReference type="Proteomes" id="UP000627292"/>
    </source>
</evidence>
<feature type="binding site" evidence="3">
    <location>
        <position position="259"/>
    </location>
    <ligand>
        <name>Cu cation</name>
        <dbReference type="ChEBI" id="CHEBI:23378"/>
    </ligand>
</feature>
<keyword evidence="3" id="KW-0479">Metal-binding</keyword>
<keyword evidence="4" id="KW-1015">Disulfide bond</keyword>
<feature type="binding site" evidence="3">
    <location>
        <position position="265"/>
    </location>
    <ligand>
        <name>Cu cation</name>
        <dbReference type="ChEBI" id="CHEBI:23378"/>
    </ligand>
</feature>
<dbReference type="Proteomes" id="UP000627292">
    <property type="component" value="Unassembled WGS sequence"/>
</dbReference>
<feature type="transmembrane region" description="Helical" evidence="5">
    <location>
        <begin position="438"/>
        <end position="457"/>
    </location>
</feature>
<reference evidence="7" key="2">
    <citation type="submission" date="2020-09" db="EMBL/GenBank/DDBJ databases">
        <authorList>
            <person name="Sun Q."/>
            <person name="Zhou Y."/>
        </authorList>
    </citation>
    <scope>NUCLEOTIDE SEQUENCE</scope>
    <source>
        <strain evidence="7">CGMCC 1.15290</strain>
    </source>
</reference>
<evidence type="ECO:0000256" key="5">
    <source>
        <dbReference type="SAM" id="Phobius"/>
    </source>
</evidence>
<feature type="domain" description="Thioredoxin" evidence="6">
    <location>
        <begin position="220"/>
        <end position="386"/>
    </location>
</feature>
<feature type="transmembrane region" description="Helical" evidence="5">
    <location>
        <begin position="397"/>
        <end position="426"/>
    </location>
</feature>
<dbReference type="InterPro" id="IPR013766">
    <property type="entry name" value="Thioredoxin_domain"/>
</dbReference>
<feature type="disulfide bond" description="Redox-active" evidence="4">
    <location>
        <begin position="259"/>
        <end position="265"/>
    </location>
</feature>
<comment type="similarity">
    <text evidence="1">Belongs to the SCO1/2 family.</text>
</comment>
<accession>A0A917MX42</accession>
<evidence type="ECO:0000256" key="2">
    <source>
        <dbReference type="ARBA" id="ARBA00023008"/>
    </source>
</evidence>
<dbReference type="SUPFAM" id="SSF52833">
    <property type="entry name" value="Thioredoxin-like"/>
    <property type="match status" value="1"/>
</dbReference>
<name>A0A917MX42_9BACT</name>
<dbReference type="InterPro" id="IPR003782">
    <property type="entry name" value="SCO1/SenC"/>
</dbReference>
<feature type="transmembrane region" description="Helical" evidence="5">
    <location>
        <begin position="464"/>
        <end position="483"/>
    </location>
</feature>
<evidence type="ECO:0000259" key="6">
    <source>
        <dbReference type="PROSITE" id="PS51352"/>
    </source>
</evidence>
<dbReference type="GO" id="GO:0046872">
    <property type="term" value="F:metal ion binding"/>
    <property type="evidence" value="ECO:0007669"/>
    <property type="project" value="UniProtKB-KW"/>
</dbReference>
<keyword evidence="5" id="KW-0812">Transmembrane</keyword>
<evidence type="ECO:0000313" key="7">
    <source>
        <dbReference type="EMBL" id="GGH72525.1"/>
    </source>
</evidence>
<dbReference type="Gene3D" id="3.40.30.10">
    <property type="entry name" value="Glutaredoxin"/>
    <property type="match status" value="1"/>
</dbReference>
<organism evidence="7 8">
    <name type="scientific">Filimonas zeae</name>
    <dbReference type="NCBI Taxonomy" id="1737353"/>
    <lineage>
        <taxon>Bacteria</taxon>
        <taxon>Pseudomonadati</taxon>
        <taxon>Bacteroidota</taxon>
        <taxon>Chitinophagia</taxon>
        <taxon>Chitinophagales</taxon>
        <taxon>Chitinophagaceae</taxon>
        <taxon>Filimonas</taxon>
    </lineage>
</organism>
<gene>
    <name evidence="7" type="ORF">GCM10011379_33040</name>
</gene>
<dbReference type="EMBL" id="BMIB01000003">
    <property type="protein sequence ID" value="GGH72525.1"/>
    <property type="molecule type" value="Genomic_DNA"/>
</dbReference>